<evidence type="ECO:0000313" key="1">
    <source>
        <dbReference type="EMBL" id="MPA79087.1"/>
    </source>
</evidence>
<dbReference type="GO" id="GO:0004674">
    <property type="term" value="F:protein serine/threonine kinase activity"/>
    <property type="evidence" value="ECO:0007669"/>
    <property type="project" value="UniProtKB-EC"/>
</dbReference>
<proteinExistence type="predicted"/>
<dbReference type="PANTHER" id="PTHR47481:SF22">
    <property type="entry name" value="RETROTRANSPOSON GAG DOMAIN-CONTAINING PROTEIN"/>
    <property type="match status" value="1"/>
</dbReference>
<dbReference type="PANTHER" id="PTHR47481">
    <property type="match status" value="1"/>
</dbReference>
<organism evidence="1">
    <name type="scientific">Davidia involucrata</name>
    <name type="common">Dove tree</name>
    <dbReference type="NCBI Taxonomy" id="16924"/>
    <lineage>
        <taxon>Eukaryota</taxon>
        <taxon>Viridiplantae</taxon>
        <taxon>Streptophyta</taxon>
        <taxon>Embryophyta</taxon>
        <taxon>Tracheophyta</taxon>
        <taxon>Spermatophyta</taxon>
        <taxon>Magnoliopsida</taxon>
        <taxon>eudicotyledons</taxon>
        <taxon>Gunneridae</taxon>
        <taxon>Pentapetalae</taxon>
        <taxon>asterids</taxon>
        <taxon>Cornales</taxon>
        <taxon>Nyssaceae</taxon>
        <taxon>Davidia</taxon>
    </lineage>
</organism>
<dbReference type="EMBL" id="GHES01048528">
    <property type="protein sequence ID" value="MPA79087.1"/>
    <property type="molecule type" value="Transcribed_RNA"/>
</dbReference>
<accession>A0A5B7CDG3</accession>
<name>A0A5B7CDG3_DAVIN</name>
<reference evidence="1" key="1">
    <citation type="submission" date="2019-08" db="EMBL/GenBank/DDBJ databases">
        <title>Reference gene set and small RNA set construction with multiple tissues from Davidia involucrata Baill.</title>
        <authorList>
            <person name="Yang H."/>
            <person name="Zhou C."/>
            <person name="Li G."/>
            <person name="Wang J."/>
            <person name="Gao P."/>
            <person name="Wang M."/>
            <person name="Wang R."/>
            <person name="Zhao Y."/>
        </authorList>
    </citation>
    <scope>NUCLEOTIDE SEQUENCE</scope>
    <source>
        <tissue evidence="1">Mixed with DoveR01_LX</tissue>
    </source>
</reference>
<protein>
    <submittedName>
        <fullName evidence="1">Putative retrovirus-related Pol polyprotein</fullName>
        <ecNumber evidence="1">2.7.11.1</ecNumber>
    </submittedName>
</protein>
<keyword evidence="1" id="KW-0808">Transferase</keyword>
<dbReference type="AlphaFoldDB" id="A0A5B7CDG3"/>
<dbReference type="Pfam" id="PF14223">
    <property type="entry name" value="Retrotran_gag_2"/>
    <property type="match status" value="1"/>
</dbReference>
<sequence>MTTNQNLNSSSSSASNPSQSPIYLLSNICNLITIRLDATNFIPWKFQISAILRAHSLMGYVDGSYVCPTKFLQSTTTENPEYHKWITHDQALMTFLNATLSSSALSQVIGYTTSKEVWQALERRFSSSSRSHVLQLKSNLHHISKGIDTIAVYVQKIKQARDNLAAVSMLIDDEDILIHTLNGLPFEYNAFKTSIRTRSQSITLEEMHTLLQVEEQTLETTTAAKTTSISSYPATMAASYSRAPN</sequence>
<dbReference type="EC" id="2.7.11.1" evidence="1"/>
<gene>
    <name evidence="1" type="ORF">Din_048528</name>
</gene>